<keyword evidence="2" id="KW-1185">Reference proteome</keyword>
<evidence type="ECO:0000313" key="2">
    <source>
        <dbReference type="Proteomes" id="UP001151760"/>
    </source>
</evidence>
<dbReference type="EMBL" id="BQNB010012110">
    <property type="protein sequence ID" value="GJS99330.1"/>
    <property type="molecule type" value="Genomic_DNA"/>
</dbReference>
<accession>A0ABQ5A9K7</accession>
<organism evidence="1 2">
    <name type="scientific">Tanacetum coccineum</name>
    <dbReference type="NCBI Taxonomy" id="301880"/>
    <lineage>
        <taxon>Eukaryota</taxon>
        <taxon>Viridiplantae</taxon>
        <taxon>Streptophyta</taxon>
        <taxon>Embryophyta</taxon>
        <taxon>Tracheophyta</taxon>
        <taxon>Spermatophyta</taxon>
        <taxon>Magnoliopsida</taxon>
        <taxon>eudicotyledons</taxon>
        <taxon>Gunneridae</taxon>
        <taxon>Pentapetalae</taxon>
        <taxon>asterids</taxon>
        <taxon>campanulids</taxon>
        <taxon>Asterales</taxon>
        <taxon>Asteraceae</taxon>
        <taxon>Asteroideae</taxon>
        <taxon>Anthemideae</taxon>
        <taxon>Anthemidinae</taxon>
        <taxon>Tanacetum</taxon>
    </lineage>
</organism>
<proteinExistence type="predicted"/>
<evidence type="ECO:0008006" key="3">
    <source>
        <dbReference type="Google" id="ProtNLM"/>
    </source>
</evidence>
<evidence type="ECO:0000313" key="1">
    <source>
        <dbReference type="EMBL" id="GJS99330.1"/>
    </source>
</evidence>
<reference evidence="1" key="1">
    <citation type="journal article" date="2022" name="Int. J. Mol. Sci.">
        <title>Draft Genome of Tanacetum Coccineum: Genomic Comparison of Closely Related Tanacetum-Family Plants.</title>
        <authorList>
            <person name="Yamashiro T."/>
            <person name="Shiraishi A."/>
            <person name="Nakayama K."/>
            <person name="Satake H."/>
        </authorList>
    </citation>
    <scope>NUCLEOTIDE SEQUENCE</scope>
</reference>
<name>A0ABQ5A9K7_9ASTR</name>
<gene>
    <name evidence="1" type="ORF">Tco_0820500</name>
</gene>
<dbReference type="Proteomes" id="UP001151760">
    <property type="component" value="Unassembled WGS sequence"/>
</dbReference>
<protein>
    <recommendedName>
        <fullName evidence="3">Reverse transcriptase domain-containing protein</fullName>
    </recommendedName>
</protein>
<reference evidence="1" key="2">
    <citation type="submission" date="2022-01" db="EMBL/GenBank/DDBJ databases">
        <authorList>
            <person name="Yamashiro T."/>
            <person name="Shiraishi A."/>
            <person name="Satake H."/>
            <person name="Nakayama K."/>
        </authorList>
    </citation>
    <scope>NUCLEOTIDE SEQUENCE</scope>
</reference>
<sequence length="164" mass="19225">MDDPNITMEEYIRLEEVEAQRHGRTFNWQTARFGKVKYYEDDYFTDFETKFPAIVFDNTLTSDTALPCEPTLCPPNENTIDFRISLDESDDEDYTVIFDENSFSYKIISVNDLKKDSENYEILKPSSSEPTVDYLDDLDYFNNFENEFPTIFYNDGLTSKPAIV</sequence>
<comment type="caution">
    <text evidence="1">The sequence shown here is derived from an EMBL/GenBank/DDBJ whole genome shotgun (WGS) entry which is preliminary data.</text>
</comment>